<dbReference type="OrthoDB" id="9204516at2"/>
<dbReference type="Proteomes" id="UP000033121">
    <property type="component" value="Unassembled WGS sequence"/>
</dbReference>
<organism evidence="1 2">
    <name type="scientific">Flavihumibacter petaseus NBRC 106054</name>
    <dbReference type="NCBI Taxonomy" id="1220578"/>
    <lineage>
        <taxon>Bacteria</taxon>
        <taxon>Pseudomonadati</taxon>
        <taxon>Bacteroidota</taxon>
        <taxon>Chitinophagia</taxon>
        <taxon>Chitinophagales</taxon>
        <taxon>Chitinophagaceae</taxon>
        <taxon>Flavihumibacter</taxon>
    </lineage>
</organism>
<dbReference type="Gene3D" id="1.20.1590.10">
    <property type="entry name" value="YP_001051499.1 domain like"/>
    <property type="match status" value="1"/>
</dbReference>
<accession>A0A0E9MXC8</accession>
<dbReference type="Pfam" id="PF04222">
    <property type="entry name" value="DUF416"/>
    <property type="match status" value="1"/>
</dbReference>
<keyword evidence="2" id="KW-1185">Reference proteome</keyword>
<gene>
    <name evidence="1" type="ORF">FPE01S_01_07940</name>
</gene>
<reference evidence="1 2" key="1">
    <citation type="submission" date="2015-04" db="EMBL/GenBank/DDBJ databases">
        <title>Whole genome shotgun sequence of Flavihumibacter petaseus NBRC 106054.</title>
        <authorList>
            <person name="Miyazawa S."/>
            <person name="Hosoyama A."/>
            <person name="Hashimoto M."/>
            <person name="Noguchi M."/>
            <person name="Tsuchikane K."/>
            <person name="Ohji S."/>
            <person name="Yamazoe A."/>
            <person name="Ichikawa N."/>
            <person name="Kimura A."/>
            <person name="Fujita N."/>
        </authorList>
    </citation>
    <scope>NUCLEOTIDE SEQUENCE [LARGE SCALE GENOMIC DNA]</scope>
    <source>
        <strain evidence="1 2">NBRC 106054</strain>
    </source>
</reference>
<evidence type="ECO:0000313" key="2">
    <source>
        <dbReference type="Proteomes" id="UP000033121"/>
    </source>
</evidence>
<proteinExistence type="predicted"/>
<dbReference type="AlphaFoldDB" id="A0A0E9MXC8"/>
<evidence type="ECO:0000313" key="1">
    <source>
        <dbReference type="EMBL" id="GAO41780.1"/>
    </source>
</evidence>
<name>A0A0E9MXC8_9BACT</name>
<sequence>MNYQEYVSALRRQAYALPYIRQLAFAVLICKKLYPEYAKFVEAYQWGDADLLMDAIIVCQSRLDSNGNEPSDIAELIPKIDAIVPDTDDFGGDYLGSYALNASVSVNETLEFILDRDSEHIINIATYYSDTVDFRIHEENELIDLQISQHPVMIEAWNFILAETR</sequence>
<protein>
    <recommendedName>
        <fullName evidence="3">DUF416 family protein</fullName>
    </recommendedName>
</protein>
<dbReference type="InterPro" id="IPR007338">
    <property type="entry name" value="DUF416"/>
</dbReference>
<dbReference type="RefSeq" id="WP_046367583.1">
    <property type="nucleotide sequence ID" value="NZ_BBWV01000001.1"/>
</dbReference>
<dbReference type="EMBL" id="BBWV01000001">
    <property type="protein sequence ID" value="GAO41780.1"/>
    <property type="molecule type" value="Genomic_DNA"/>
</dbReference>
<dbReference type="InterPro" id="IPR023381">
    <property type="entry name" value="YP001051499.1-like_dom_sf"/>
</dbReference>
<evidence type="ECO:0008006" key="3">
    <source>
        <dbReference type="Google" id="ProtNLM"/>
    </source>
</evidence>
<comment type="caution">
    <text evidence="1">The sequence shown here is derived from an EMBL/GenBank/DDBJ whole genome shotgun (WGS) entry which is preliminary data.</text>
</comment>